<gene>
    <name evidence="1" type="ORF">RXV79_18580</name>
</gene>
<dbReference type="SUPFAM" id="SSF55961">
    <property type="entry name" value="Bet v1-like"/>
    <property type="match status" value="1"/>
</dbReference>
<reference evidence="1 2" key="1">
    <citation type="submission" date="2023-10" db="EMBL/GenBank/DDBJ databases">
        <title>Bacteria for the degradation of biodegradable plastic PBAT(Polybutylene adipate terephthalate).</title>
        <authorList>
            <person name="Weon H.-Y."/>
            <person name="Yeon J."/>
        </authorList>
    </citation>
    <scope>NUCLEOTIDE SEQUENCE [LARGE SCALE GENOMIC DNA]</scope>
    <source>
        <strain evidence="1 2">SBD 7-3</strain>
    </source>
</reference>
<dbReference type="Gene3D" id="3.30.530.20">
    <property type="match status" value="1"/>
</dbReference>
<dbReference type="InterPro" id="IPR023393">
    <property type="entry name" value="START-like_dom_sf"/>
</dbReference>
<dbReference type="RefSeq" id="WP_316699567.1">
    <property type="nucleotide sequence ID" value="NZ_CP136336.1"/>
</dbReference>
<proteinExistence type="predicted"/>
<sequence>MSSEKQVKFVVTINSPVPTVWRLMIGPESYKRWAAPFAEGTYFEGSWEQGMKIKFLSPPSGDGMLSEIAERRNNEFISIRHLGTISNGVEDTTSESVLAWAPAYENYTFTSVPEGTKLVVDLDIPGEWVEYMNETWPKALMALKQLSESERAA</sequence>
<protein>
    <submittedName>
        <fullName evidence="1">SRPBCC domain-containing protein</fullName>
    </submittedName>
</protein>
<keyword evidence="2" id="KW-1185">Reference proteome</keyword>
<dbReference type="Proteomes" id="UP001303946">
    <property type="component" value="Chromosome"/>
</dbReference>
<dbReference type="EMBL" id="CP136336">
    <property type="protein sequence ID" value="WOB06920.1"/>
    <property type="molecule type" value="Genomic_DNA"/>
</dbReference>
<evidence type="ECO:0000313" key="1">
    <source>
        <dbReference type="EMBL" id="WOB06920.1"/>
    </source>
</evidence>
<name>A0ABZ0CPM1_9BURK</name>
<accession>A0ABZ0CPM1</accession>
<evidence type="ECO:0000313" key="2">
    <source>
        <dbReference type="Proteomes" id="UP001303946"/>
    </source>
</evidence>
<organism evidence="1 2">
    <name type="scientific">Piscinibacter gummiphilus</name>
    <dbReference type="NCBI Taxonomy" id="946333"/>
    <lineage>
        <taxon>Bacteria</taxon>
        <taxon>Pseudomonadati</taxon>
        <taxon>Pseudomonadota</taxon>
        <taxon>Betaproteobacteria</taxon>
        <taxon>Burkholderiales</taxon>
        <taxon>Sphaerotilaceae</taxon>
        <taxon>Piscinibacter</taxon>
    </lineage>
</organism>